<dbReference type="InterPro" id="IPR058537">
    <property type="entry name" value="TPR_TNPO3_IPO13_4th"/>
</dbReference>
<reference evidence="2" key="1">
    <citation type="submission" date="2021-06" db="EMBL/GenBank/DDBJ databases">
        <authorList>
            <person name="Kallberg Y."/>
            <person name="Tangrot J."/>
            <person name="Rosling A."/>
        </authorList>
    </citation>
    <scope>NUCLEOTIDE SEQUENCE</scope>
    <source>
        <strain evidence="2">IA702</strain>
    </source>
</reference>
<dbReference type="Proteomes" id="UP000789572">
    <property type="component" value="Unassembled WGS sequence"/>
</dbReference>
<dbReference type="OrthoDB" id="435593at2759"/>
<dbReference type="PANTHER" id="PTHR12363:SF53">
    <property type="entry name" value="MRNA TRANSPORT REGULATOR MTR10"/>
    <property type="match status" value="1"/>
</dbReference>
<evidence type="ECO:0000313" key="2">
    <source>
        <dbReference type="EMBL" id="CAG8496208.1"/>
    </source>
</evidence>
<dbReference type="InterPro" id="IPR057941">
    <property type="entry name" value="TPR_TNPO3_IPO13_2nd"/>
</dbReference>
<dbReference type="InterPro" id="IPR051345">
    <property type="entry name" value="Importin_beta-like_NTR"/>
</dbReference>
<gene>
    <name evidence="2" type="ORF">POCULU_LOCUS2334</name>
</gene>
<accession>A0A9N9EVT1</accession>
<evidence type="ECO:0000313" key="3">
    <source>
        <dbReference type="Proteomes" id="UP000789572"/>
    </source>
</evidence>
<dbReference type="Pfam" id="PF24138">
    <property type="entry name" value="TPR_TNPO3_IPO13_2nd"/>
    <property type="match status" value="1"/>
</dbReference>
<organism evidence="2 3">
    <name type="scientific">Paraglomus occultum</name>
    <dbReference type="NCBI Taxonomy" id="144539"/>
    <lineage>
        <taxon>Eukaryota</taxon>
        <taxon>Fungi</taxon>
        <taxon>Fungi incertae sedis</taxon>
        <taxon>Mucoromycota</taxon>
        <taxon>Glomeromycotina</taxon>
        <taxon>Glomeromycetes</taxon>
        <taxon>Paraglomerales</taxon>
        <taxon>Paraglomeraceae</taxon>
        <taxon>Paraglomus</taxon>
    </lineage>
</organism>
<evidence type="ECO:0000259" key="1">
    <source>
        <dbReference type="Pfam" id="PF08389"/>
    </source>
</evidence>
<dbReference type="PANTHER" id="PTHR12363">
    <property type="entry name" value="TRANSPORTIN 3 AND IMPORTIN 13"/>
    <property type="match status" value="1"/>
</dbReference>
<dbReference type="AlphaFoldDB" id="A0A9N9EVT1"/>
<comment type="caution">
    <text evidence="2">The sequence shown here is derived from an EMBL/GenBank/DDBJ whole genome shotgun (WGS) entry which is preliminary data.</text>
</comment>
<dbReference type="Pfam" id="PF24140">
    <property type="entry name" value="TPR_TNPO3_IPO13_3rd"/>
    <property type="match status" value="1"/>
</dbReference>
<protein>
    <submittedName>
        <fullName evidence="2">8797_t:CDS:1</fullName>
    </submittedName>
</protein>
<name>A0A9N9EVT1_9GLOM</name>
<dbReference type="Gene3D" id="1.25.10.10">
    <property type="entry name" value="Leucine-rich Repeat Variant"/>
    <property type="match status" value="1"/>
</dbReference>
<sequence>MAHESTKKTLLIEVEALYNSQDRTRREQANAWLQTFQKTVLLVLTVGKGNLLPYFSHDNFTFIRCLCDLSIEKAEAWTITDQLLRDPNITDSARYIAARTLRQKITLDLHQLDAAASISLRDSLLALLYEYRAGPRYIITQICVSLAALALQMSEWRNVLPQITDLYGKNPETINCLLEFLKVLPEEINENKRIPISSEDYHVRSRELLTDSAEQVLQLCLIYLQNSGPNTSDQKRVFEVLLSWLYSGDIAINSLETSPLLEYTFKALDSEELFDTAVDVVCEILLASQDFNDCMPVIEKIYPMLAALSEPLKKAVVEEDEEDNVRGYCRIFTQAGESYLPLVVRHPEAFQSIVEGIGICTAYNDLEIVKITFNFWHRLVDALDYEQNANIPLPFKEIYSNLVDVMIKHLHYPKSLSDWTAEKRDEFREFRHVMGDVLKDCCRVLGSQACLSKAYYKLDQHLRNTANGSTVDWQEIEAPLFSLRAMGSEIEEGENVVLPQIMFLLQQLPDHPKIRYAATLVVARYSFWTKTHPELIDYQLTFITGGFDNDEVAAASALAFKFLCKDCSELLIDYLPRLIPYYFDLIKKLHGMDMLEVTEAVSHVIAAVPLPKLSEPVSLFCHPMAQRLQEIAAKGPAASESEIREACGRDLLPDVKIYQPTFSYIPAELLPKNIADKIEQIALVLKIIAERREEEKVAENSSGDVHPCIVLIQQMWESKIFDMLFANYAAHKQLSESLARLLKYCVVSYSKDFRPMLPTLMERLITAFGQTALSCYLWVATKCVREHADGEGNPVTLALINFVSRLSTVMFSTLSEAQVNNIPDVIEEYFRLNIACVDVFPATFVQSGILPPTFQAGIECLSIEQPDTLVAVLTFFSKLLSYAMTLKESQQPAVADLTSVNVSSSQPPSEVARHNLVHIETVIRQFGGELTYKLLYGNLYIFPRDFQTDVDSCFKYMVKLLPLESQQWMLDAVQRLPETNLTATEKNKFVMDYNAQIQARDWSRLRRVLNDFTAIYRRRYVTPRRNRGDAL</sequence>
<dbReference type="InterPro" id="IPR057942">
    <property type="entry name" value="TPR_TNPO3_IPO13_3rd"/>
</dbReference>
<dbReference type="Pfam" id="PF08389">
    <property type="entry name" value="Xpo1"/>
    <property type="match status" value="1"/>
</dbReference>
<feature type="domain" description="Exportin-1/Importin-beta-like" evidence="1">
    <location>
        <begin position="135"/>
        <end position="280"/>
    </location>
</feature>
<keyword evidence="3" id="KW-1185">Reference proteome</keyword>
<dbReference type="EMBL" id="CAJVPJ010000212">
    <property type="protein sequence ID" value="CAG8496208.1"/>
    <property type="molecule type" value="Genomic_DNA"/>
</dbReference>
<dbReference type="SUPFAM" id="SSF48371">
    <property type="entry name" value="ARM repeat"/>
    <property type="match status" value="1"/>
</dbReference>
<dbReference type="GO" id="GO:0006606">
    <property type="term" value="P:protein import into nucleus"/>
    <property type="evidence" value="ECO:0007669"/>
    <property type="project" value="TreeGrafter"/>
</dbReference>
<proteinExistence type="predicted"/>
<dbReference type="Pfam" id="PF24139">
    <property type="entry name" value="TPR_TNPO3_IPO13_4th"/>
    <property type="match status" value="1"/>
</dbReference>
<dbReference type="InterPro" id="IPR011989">
    <property type="entry name" value="ARM-like"/>
</dbReference>
<dbReference type="InterPro" id="IPR016024">
    <property type="entry name" value="ARM-type_fold"/>
</dbReference>
<dbReference type="InterPro" id="IPR013598">
    <property type="entry name" value="Exportin-1/Importin-b-like"/>
</dbReference>
<dbReference type="GO" id="GO:0005737">
    <property type="term" value="C:cytoplasm"/>
    <property type="evidence" value="ECO:0007669"/>
    <property type="project" value="TreeGrafter"/>
</dbReference>